<dbReference type="PANTHER" id="PTHR24171">
    <property type="entry name" value="ANKYRIN REPEAT DOMAIN-CONTAINING PROTEIN 39-RELATED"/>
    <property type="match status" value="1"/>
</dbReference>
<evidence type="ECO:0000256" key="2">
    <source>
        <dbReference type="ARBA" id="ARBA00022801"/>
    </source>
</evidence>
<dbReference type="InterPro" id="IPR036770">
    <property type="entry name" value="Ankyrin_rpt-contain_sf"/>
</dbReference>
<dbReference type="GO" id="GO:0070531">
    <property type="term" value="C:BRCA1-A complex"/>
    <property type="evidence" value="ECO:0007669"/>
    <property type="project" value="TreeGrafter"/>
</dbReference>
<dbReference type="PANTHER" id="PTHR24171:SF11">
    <property type="entry name" value="26S PROTEASOME NON-ATPASE REGULATORY SUBUNIT 10"/>
    <property type="match status" value="1"/>
</dbReference>
<gene>
    <name evidence="6" type="ORF">PENTCL1PPCAC_4283</name>
</gene>
<sequence length="998" mass="108206">GSRRVMAAAGEERAADLMLKCVEEGRVDVLCSILSQLKAKPDFHDQVDIVCCNDGTLLHRAVALDSTDAVNALLANGVNPCVQSDAGKTPYQCCKSDAVRNAFVQEAIRAITLSNNGRLCQLISSGIPVDAVDSPSSNNTLLNWAADFSTVEIVRTLCDSGAAVNAANTKGETALLTAVRRGDEAIARQLLAAGADPKAKTVKGEDAFEIATKKGGALLPLLSQDTVTRGIRRSASVESMDFDRSSMISCETSTAALFNDRSAEFKSGKPECWTDILWPQPKLIRVNGAARALQLPKDNRLKIYFDDSSDGCPRRLMQAIQISAPLLNSAGLEMDYRGHKTPDHDKEDASLEGRVTVGVWDDRRKSGAYCLAIEATGIEITACDYAGVRYAMATLVQIVRLHRYAAKHQASSQQQNGHAPVSNGTSSSHQVPAPLASDPDQFYLPSILTNGDIPSLTVRDEPDRTFRAIYQDFSGCRILNTETLLQLATRLSYCKANYLFVNFEVRTTDRYQLPYTNRDLFHMSQVCDELFVTLVPSLDLQSNYIEPLGCRTIIDHFLDDFPLSKAAHFGPNIASILIANRQVLAAVQRRVKRIFLSVEVDEKNAAALSRVPPYVTLCVEGRFPFEAERLLNPRVSLVLRFSTGDDGYLCAAPDSTAKKALLAAKLGERSTVVGTMVCELSTGCEIVPPSLSYIPLLAAVGVGWNCAVDMRRFAFLLPRITAHHVLLDGGMVALFEQASTLGRVEHQLTRFSCGSWRPGQDAGDFDLAATAAALSVAPSAVAISPPASEYFSVPSAVASKRSTGALASLVPSPSSSSLPPISVFVEIILNPENLALDRLTPVIFKKARIELRRSLRALDDARRSLPYNFELALVLAEIKLVTELLVLASRIGQSLCVHGGSFLASNNNVNGGGSPLDADRKRSDTGIPYSPGRVGVGHLPLAIRTDLANSLLEIRAQFQHVWLSRSMPSTLPNALKIFDNLFKALLPPDLQEFGKQLL</sequence>
<evidence type="ECO:0008006" key="8">
    <source>
        <dbReference type="Google" id="ProtNLM"/>
    </source>
</evidence>
<evidence type="ECO:0000313" key="6">
    <source>
        <dbReference type="EMBL" id="GMS82108.1"/>
    </source>
</evidence>
<dbReference type="PROSITE" id="PS50297">
    <property type="entry name" value="ANK_REP_REGION"/>
    <property type="match status" value="1"/>
</dbReference>
<dbReference type="Gene3D" id="3.30.379.10">
    <property type="entry name" value="Chitobiase/beta-hexosaminidase domain 2-like"/>
    <property type="match status" value="1"/>
</dbReference>
<evidence type="ECO:0000256" key="3">
    <source>
        <dbReference type="ARBA" id="ARBA00023043"/>
    </source>
</evidence>
<dbReference type="Proteomes" id="UP001432027">
    <property type="component" value="Unassembled WGS sequence"/>
</dbReference>
<dbReference type="PROSITE" id="PS50088">
    <property type="entry name" value="ANK_REPEAT"/>
    <property type="match status" value="2"/>
</dbReference>
<feature type="region of interest" description="Disordered" evidence="5">
    <location>
        <begin position="409"/>
        <end position="432"/>
    </location>
</feature>
<dbReference type="GO" id="GO:0004842">
    <property type="term" value="F:ubiquitin-protein transferase activity"/>
    <property type="evidence" value="ECO:0007669"/>
    <property type="project" value="TreeGrafter"/>
</dbReference>
<name>A0AAV5SND6_9BILA</name>
<dbReference type="GO" id="GO:0085020">
    <property type="term" value="P:protein K6-linked ubiquitination"/>
    <property type="evidence" value="ECO:0007669"/>
    <property type="project" value="TreeGrafter"/>
</dbReference>
<protein>
    <recommendedName>
        <fullName evidence="8">ANK_REP_REGION domain-containing protein</fullName>
    </recommendedName>
</protein>
<dbReference type="InterPro" id="IPR002110">
    <property type="entry name" value="Ankyrin_rpt"/>
</dbReference>
<feature type="compositionally biased region" description="Polar residues" evidence="5">
    <location>
        <begin position="409"/>
        <end position="430"/>
    </location>
</feature>
<dbReference type="AlphaFoldDB" id="A0AAV5SND6"/>
<accession>A0AAV5SND6</accession>
<dbReference type="EMBL" id="BTSX01000001">
    <property type="protein sequence ID" value="GMS82108.1"/>
    <property type="molecule type" value="Genomic_DNA"/>
</dbReference>
<evidence type="ECO:0000313" key="7">
    <source>
        <dbReference type="Proteomes" id="UP001432027"/>
    </source>
</evidence>
<evidence type="ECO:0000256" key="1">
    <source>
        <dbReference type="ARBA" id="ARBA00022737"/>
    </source>
</evidence>
<reference evidence="6" key="1">
    <citation type="submission" date="2023-10" db="EMBL/GenBank/DDBJ databases">
        <title>Genome assembly of Pristionchus species.</title>
        <authorList>
            <person name="Yoshida K."/>
            <person name="Sommer R.J."/>
        </authorList>
    </citation>
    <scope>NUCLEOTIDE SEQUENCE</scope>
    <source>
        <strain evidence="6">RS0144</strain>
    </source>
</reference>
<evidence type="ECO:0000256" key="4">
    <source>
        <dbReference type="PROSITE-ProRule" id="PRU00023"/>
    </source>
</evidence>
<evidence type="ECO:0000256" key="5">
    <source>
        <dbReference type="SAM" id="MobiDB-lite"/>
    </source>
</evidence>
<dbReference type="Pfam" id="PF12796">
    <property type="entry name" value="Ank_2"/>
    <property type="match status" value="1"/>
</dbReference>
<dbReference type="InterPro" id="IPR029018">
    <property type="entry name" value="Hex-like_dom2"/>
</dbReference>
<dbReference type="GO" id="GO:0016787">
    <property type="term" value="F:hydrolase activity"/>
    <property type="evidence" value="ECO:0007669"/>
    <property type="project" value="UniProtKB-KW"/>
</dbReference>
<feature type="repeat" description="ANK" evidence="4">
    <location>
        <begin position="170"/>
        <end position="202"/>
    </location>
</feature>
<keyword evidence="7" id="KW-1185">Reference proteome</keyword>
<dbReference type="SMART" id="SM00248">
    <property type="entry name" value="ANK"/>
    <property type="match status" value="3"/>
</dbReference>
<dbReference type="SUPFAM" id="SSF48403">
    <property type="entry name" value="Ankyrin repeat"/>
    <property type="match status" value="1"/>
</dbReference>
<keyword evidence="1" id="KW-0677">Repeat</keyword>
<keyword evidence="2" id="KW-0378">Hydrolase</keyword>
<proteinExistence type="predicted"/>
<dbReference type="SUPFAM" id="SSF55545">
    <property type="entry name" value="beta-N-acetylhexosaminidase-like domain"/>
    <property type="match status" value="1"/>
</dbReference>
<dbReference type="GO" id="GO:0031436">
    <property type="term" value="C:BRCA1-BARD1 complex"/>
    <property type="evidence" value="ECO:0007669"/>
    <property type="project" value="TreeGrafter"/>
</dbReference>
<feature type="non-terminal residue" evidence="6">
    <location>
        <position position="1"/>
    </location>
</feature>
<feature type="repeat" description="ANK" evidence="4">
    <location>
        <begin position="137"/>
        <end position="169"/>
    </location>
</feature>
<dbReference type="Gene3D" id="1.25.40.20">
    <property type="entry name" value="Ankyrin repeat-containing domain"/>
    <property type="match status" value="2"/>
</dbReference>
<comment type="caution">
    <text evidence="6">The sequence shown here is derived from an EMBL/GenBank/DDBJ whole genome shotgun (WGS) entry which is preliminary data.</text>
</comment>
<keyword evidence="3 4" id="KW-0040">ANK repeat</keyword>
<organism evidence="6 7">
    <name type="scientific">Pristionchus entomophagus</name>
    <dbReference type="NCBI Taxonomy" id="358040"/>
    <lineage>
        <taxon>Eukaryota</taxon>
        <taxon>Metazoa</taxon>
        <taxon>Ecdysozoa</taxon>
        <taxon>Nematoda</taxon>
        <taxon>Chromadorea</taxon>
        <taxon>Rhabditida</taxon>
        <taxon>Rhabditina</taxon>
        <taxon>Diplogasteromorpha</taxon>
        <taxon>Diplogasteroidea</taxon>
        <taxon>Neodiplogasteridae</taxon>
        <taxon>Pristionchus</taxon>
    </lineage>
</organism>